<evidence type="ECO:0000313" key="1">
    <source>
        <dbReference type="EMBL" id="MBD2774466.1"/>
    </source>
</evidence>
<dbReference type="RefSeq" id="WP_190831550.1">
    <property type="nucleotide sequence ID" value="NZ_CAWPPI010000071.1"/>
</dbReference>
<evidence type="ECO:0000313" key="2">
    <source>
        <dbReference type="Proteomes" id="UP000629098"/>
    </source>
</evidence>
<dbReference type="InterPro" id="IPR003737">
    <property type="entry name" value="GlcNAc_PI_deacetylase-related"/>
</dbReference>
<dbReference type="Pfam" id="PF02585">
    <property type="entry name" value="PIG-L"/>
    <property type="match status" value="1"/>
</dbReference>
<dbReference type="EMBL" id="JACXAE010000071">
    <property type="protein sequence ID" value="MBD2774466.1"/>
    <property type="molecule type" value="Genomic_DNA"/>
</dbReference>
<gene>
    <name evidence="1" type="ORF">ICL16_20935</name>
</gene>
<dbReference type="InterPro" id="IPR024078">
    <property type="entry name" value="LmbE-like_dom_sf"/>
</dbReference>
<protein>
    <submittedName>
        <fullName evidence="1">PIG-L family deacetylase</fullName>
    </submittedName>
</protein>
<dbReference type="Gene3D" id="3.40.50.10320">
    <property type="entry name" value="LmbE-like"/>
    <property type="match status" value="1"/>
</dbReference>
<comment type="caution">
    <text evidence="1">The sequence shown here is derived from an EMBL/GenBank/DDBJ whole genome shotgun (WGS) entry which is preliminary data.</text>
</comment>
<sequence length="256" mass="29000">MNATQVIKKLVPRSWIDSFKNFRANLLFQWLHTGSKPLALNQKSAMVFSPHQDDETFGCGGMIALKRELGIPVVVTFLTDGHINGGVGLSKDEIIQIRKSEALSALGILGVAPSNVHFLAKPDGALQNLHQQERQQTIEQLSELLKFYQPEEVYVPHCQDTHTDHEATYELVTIALSQAGIDVELLQYPIWLLWRKSLLTLLKIQNTTSAYRLSIKSVREKKKQAIAAYCSQLKSLPYGFVEKFLIYDEVFIQVKY</sequence>
<dbReference type="SUPFAM" id="SSF102588">
    <property type="entry name" value="LmbE-like"/>
    <property type="match status" value="1"/>
</dbReference>
<organism evidence="1 2">
    <name type="scientific">Iningainema tapete BLCC-T55</name>
    <dbReference type="NCBI Taxonomy" id="2748662"/>
    <lineage>
        <taxon>Bacteria</taxon>
        <taxon>Bacillati</taxon>
        <taxon>Cyanobacteriota</taxon>
        <taxon>Cyanophyceae</taxon>
        <taxon>Nostocales</taxon>
        <taxon>Scytonemataceae</taxon>
        <taxon>Iningainema tapete</taxon>
    </lineage>
</organism>
<name>A0A8J7C8C9_9CYAN</name>
<accession>A0A8J7C8C9</accession>
<keyword evidence="2" id="KW-1185">Reference proteome</keyword>
<reference evidence="1" key="1">
    <citation type="submission" date="2020-09" db="EMBL/GenBank/DDBJ databases">
        <title>Iningainema tapete sp. nov. (Scytonemataceae, Cyanobacteria) from greenhouses in central Florida (USA) produces two types of nodularin with biosynthetic potential for microcystin-LR and anabaenopeptins.</title>
        <authorList>
            <person name="Berthold D.E."/>
            <person name="Lefler F.W."/>
            <person name="Huang I.-S."/>
            <person name="Abdulla H."/>
            <person name="Zimba P.V."/>
            <person name="Laughinghouse H.D. IV."/>
        </authorList>
    </citation>
    <scope>NUCLEOTIDE SEQUENCE</scope>
    <source>
        <strain evidence="1">BLCCT55</strain>
    </source>
</reference>
<dbReference type="PANTHER" id="PTHR12993">
    <property type="entry name" value="N-ACETYLGLUCOSAMINYL-PHOSPHATIDYLINOSITOL DE-N-ACETYLASE-RELATED"/>
    <property type="match status" value="1"/>
</dbReference>
<dbReference type="PANTHER" id="PTHR12993:SF29">
    <property type="entry name" value="BLR3841 PROTEIN"/>
    <property type="match status" value="1"/>
</dbReference>
<dbReference type="GO" id="GO:0016811">
    <property type="term" value="F:hydrolase activity, acting on carbon-nitrogen (but not peptide) bonds, in linear amides"/>
    <property type="evidence" value="ECO:0007669"/>
    <property type="project" value="TreeGrafter"/>
</dbReference>
<dbReference type="Proteomes" id="UP000629098">
    <property type="component" value="Unassembled WGS sequence"/>
</dbReference>
<proteinExistence type="predicted"/>
<dbReference type="AlphaFoldDB" id="A0A8J7C8C9"/>